<dbReference type="EC" id="1.5.1.38" evidence="5"/>
<dbReference type="NCBIfam" id="TIGR03567">
    <property type="entry name" value="FMN_reduc_SsuE"/>
    <property type="match status" value="1"/>
</dbReference>
<sequence length="191" mass="20537">MGKVILISGSPSISSRTTGVLDYAERLVREAGHTAQWIHVRELPAEDLLHAKFDSPAILEANRLVEEADAVILATPVYKASYTGVLKAFLDLLPQKGLAGKIVLPLAVGGTIAHLLAIDYALKPVLSALGSPTLLGGVFLLDSQIQRTEDGFELNGEIAARLKEALSEFNSEVHWHTRKYSAAERRGSSVG</sequence>
<evidence type="ECO:0000256" key="2">
    <source>
        <dbReference type="ARBA" id="ARBA00022643"/>
    </source>
</evidence>
<dbReference type="InterPro" id="IPR005025">
    <property type="entry name" value="FMN_Rdtase-like_dom"/>
</dbReference>
<organism evidence="5 6">
    <name type="scientific">Paenibacillus aurantius</name>
    <dbReference type="NCBI Taxonomy" id="2918900"/>
    <lineage>
        <taxon>Bacteria</taxon>
        <taxon>Bacillati</taxon>
        <taxon>Bacillota</taxon>
        <taxon>Bacilli</taxon>
        <taxon>Bacillales</taxon>
        <taxon>Paenibacillaceae</taxon>
        <taxon>Paenibacillus</taxon>
    </lineage>
</organism>
<name>A0AA96RJ40_9BACL</name>
<keyword evidence="1" id="KW-0285">Flavoprotein</keyword>
<dbReference type="GO" id="GO:0052873">
    <property type="term" value="F:FMN reductase (NADPH) activity"/>
    <property type="evidence" value="ECO:0007669"/>
    <property type="project" value="UniProtKB-EC"/>
</dbReference>
<dbReference type="GO" id="GO:0046306">
    <property type="term" value="P:alkanesulfonate catabolic process"/>
    <property type="evidence" value="ECO:0007669"/>
    <property type="project" value="InterPro"/>
</dbReference>
<dbReference type="AlphaFoldDB" id="A0AA96RJ40"/>
<evidence type="ECO:0000313" key="6">
    <source>
        <dbReference type="Proteomes" id="UP001305702"/>
    </source>
</evidence>
<reference evidence="5 6" key="1">
    <citation type="submission" date="2022-02" db="EMBL/GenBank/DDBJ databases">
        <title>Paenibacillus sp. MBLB1776 Whole Genome Shotgun Sequencing.</title>
        <authorList>
            <person name="Hwang C.Y."/>
            <person name="Cho E.-S."/>
            <person name="Seo M.-J."/>
        </authorList>
    </citation>
    <scope>NUCLEOTIDE SEQUENCE [LARGE SCALE GENOMIC DNA]</scope>
    <source>
        <strain evidence="5 6">MBLB1776</strain>
    </source>
</reference>
<dbReference type="PANTHER" id="PTHR43408:SF1">
    <property type="entry name" value="FMN REDUCTASE (NADPH)"/>
    <property type="match status" value="1"/>
</dbReference>
<dbReference type="Pfam" id="PF03358">
    <property type="entry name" value="FMN_red"/>
    <property type="match status" value="1"/>
</dbReference>
<dbReference type="RefSeq" id="WP_315606618.1">
    <property type="nucleotide sequence ID" value="NZ_CP130318.1"/>
</dbReference>
<keyword evidence="6" id="KW-1185">Reference proteome</keyword>
<dbReference type="Gene3D" id="3.40.50.360">
    <property type="match status" value="1"/>
</dbReference>
<dbReference type="EMBL" id="CP130318">
    <property type="protein sequence ID" value="WNQ12839.1"/>
    <property type="molecule type" value="Genomic_DNA"/>
</dbReference>
<dbReference type="InterPro" id="IPR029039">
    <property type="entry name" value="Flavoprotein-like_sf"/>
</dbReference>
<accession>A0AA96RJ40</accession>
<dbReference type="InterPro" id="IPR020048">
    <property type="entry name" value="NADPH-dep_FMN_reduc_SsuE"/>
</dbReference>
<dbReference type="PANTHER" id="PTHR43408">
    <property type="entry name" value="FMN REDUCTASE (NADPH)"/>
    <property type="match status" value="1"/>
</dbReference>
<protein>
    <submittedName>
        <fullName evidence="5">NADPH-dependent FMN reductase</fullName>
        <ecNumber evidence="5">1.5.1.38</ecNumber>
    </submittedName>
</protein>
<evidence type="ECO:0000256" key="1">
    <source>
        <dbReference type="ARBA" id="ARBA00022630"/>
    </source>
</evidence>
<dbReference type="InterPro" id="IPR051814">
    <property type="entry name" value="NAD(P)H-dep_FMN_reductase"/>
</dbReference>
<proteinExistence type="predicted"/>
<evidence type="ECO:0000259" key="4">
    <source>
        <dbReference type="Pfam" id="PF03358"/>
    </source>
</evidence>
<evidence type="ECO:0000313" key="5">
    <source>
        <dbReference type="EMBL" id="WNQ12839.1"/>
    </source>
</evidence>
<dbReference type="Proteomes" id="UP001305702">
    <property type="component" value="Chromosome"/>
</dbReference>
<keyword evidence="3 5" id="KW-0560">Oxidoreductase</keyword>
<feature type="domain" description="NADPH-dependent FMN reductase-like" evidence="4">
    <location>
        <begin position="3"/>
        <end position="143"/>
    </location>
</feature>
<gene>
    <name evidence="5" type="primary">ssuE</name>
    <name evidence="5" type="ORF">MJA45_07345</name>
</gene>
<dbReference type="SUPFAM" id="SSF52218">
    <property type="entry name" value="Flavoproteins"/>
    <property type="match status" value="1"/>
</dbReference>
<dbReference type="KEGG" id="paun:MJA45_07345"/>
<keyword evidence="2" id="KW-0288">FMN</keyword>
<evidence type="ECO:0000256" key="3">
    <source>
        <dbReference type="ARBA" id="ARBA00023002"/>
    </source>
</evidence>